<dbReference type="FunFam" id="1.25.40.10:FF:000158">
    <property type="entry name" value="pentatricopeptide repeat-containing protein At2g33680"/>
    <property type="match status" value="1"/>
</dbReference>
<dbReference type="SUPFAM" id="SSF48452">
    <property type="entry name" value="TPR-like"/>
    <property type="match status" value="1"/>
</dbReference>
<dbReference type="Pfam" id="PF01535">
    <property type="entry name" value="PPR"/>
    <property type="match status" value="2"/>
</dbReference>
<evidence type="ECO:0000256" key="1">
    <source>
        <dbReference type="ARBA" id="ARBA00022737"/>
    </source>
</evidence>
<evidence type="ECO:0008006" key="6">
    <source>
        <dbReference type="Google" id="ProtNLM"/>
    </source>
</evidence>
<dbReference type="Gene3D" id="1.25.40.10">
    <property type="entry name" value="Tetratricopeptide repeat domain"/>
    <property type="match status" value="5"/>
</dbReference>
<sequence length="792" mass="87867">MEKMLRSGARAAFRNSQTPSTSSVVSTIKTEESMNDHINSLCKQNLYKEAMEAFDFAQKKSIFKIRLQTYTSLICACSSSRSLAQGRKIHDQISKSDCKHDTVLNNHILSMYGKCGSLREAREVFDFMPQRNLVSYTSVITGYSQNCQEGEAIKLYMEMLQAGLVPDQYSFGSIIKACASAGDAVLGKQLHGQVIKLEPSSSLFAQNALIAMYVSFGQISDARRVFCGVPVKDVISWGSIISGFSQLGYEFEALSHLKDMLSYGVCQPNEYIFGSSLKACSSLLRADYGSQIHGLCIKSGLSEDAFAGCSLCDMYARCGFLRSARRVFNQIERPDTASWNVIIAGLANNGYGDEAVTFFSRMRSSGFAPDATSLRSLLCGQTNETGLRRGVQIHSFIVKYGLITDLSVCNSLLTMYGCCSDLYCCFRMFEDFRNRADSVSWNSILTACLRHEQPAEVLRLFKMMLVSQCVTDHITMGNLLRACVEISSLKLGSQVHCYNLKTGLVLEQFITNGLIDMYAKCGSLEQASRIFDSMDNKDVVSWSSLIVGYAQSGFGEEALTLFKEMKSSGVEANHVTFVGVLTACSHVGLVEEGLKLYSVMQTEHGIAPTKEHCSCVVDLLSRAGHLDEAEKFIDEMELEPDVVVWKTLLSACKTQGNIDLARKAAENILKIDPFNSTAHVLLCGIHASSGNWEDAALMRSSMKNHDVKKVPGQSWIEVKDERHVFFAEDVLHPERDDIYTQRQKSGTGDQEEPFVEDDSFDFLEWFKETTSFADFVVLKMNTSGAEMKSLSL</sequence>
<dbReference type="FunFam" id="1.25.40.10:FF:000344">
    <property type="entry name" value="Pentatricopeptide repeat-containing protein"/>
    <property type="match status" value="1"/>
</dbReference>
<feature type="repeat" description="PPR" evidence="3">
    <location>
        <begin position="335"/>
        <end position="369"/>
    </location>
</feature>
<protein>
    <recommendedName>
        <fullName evidence="6">Pentacotripeptide-repeat region of PRORP domain-containing protein</fullName>
    </recommendedName>
</protein>
<reference evidence="5" key="1">
    <citation type="submission" date="2019-12" db="EMBL/GenBank/DDBJ databases">
        <title>Genome sequencing and annotation of Brassica cretica.</title>
        <authorList>
            <person name="Studholme D.J."/>
            <person name="Sarris P.F."/>
        </authorList>
    </citation>
    <scope>NUCLEOTIDE SEQUENCE</scope>
    <source>
        <strain evidence="5">PFS-102/07</strain>
        <tissue evidence="5">Leaf</tissue>
    </source>
</reference>
<dbReference type="PROSITE" id="PS51375">
    <property type="entry name" value="PPR"/>
    <property type="match status" value="5"/>
</dbReference>
<comment type="caution">
    <text evidence="5">The sequence shown here is derived from an EMBL/GenBank/DDBJ whole genome shotgun (WGS) entry which is preliminary data.</text>
</comment>
<dbReference type="Pfam" id="PF20431">
    <property type="entry name" value="E_motif"/>
    <property type="match status" value="1"/>
</dbReference>
<dbReference type="PANTHER" id="PTHR47926:SF420">
    <property type="entry name" value="REPEAT-CONTAINING PROTEIN, PUTATIVE-RELATED"/>
    <property type="match status" value="1"/>
</dbReference>
<feature type="compositionally biased region" description="Low complexity" evidence="4">
    <location>
        <begin position="16"/>
        <end position="25"/>
    </location>
</feature>
<dbReference type="GO" id="GO:0005739">
    <property type="term" value="C:mitochondrion"/>
    <property type="evidence" value="ECO:0007669"/>
    <property type="project" value="UniProtKB-ARBA"/>
</dbReference>
<feature type="repeat" description="PPR" evidence="3">
    <location>
        <begin position="132"/>
        <end position="166"/>
    </location>
</feature>
<organism evidence="5">
    <name type="scientific">Brassica cretica</name>
    <name type="common">Mustard</name>
    <dbReference type="NCBI Taxonomy" id="69181"/>
    <lineage>
        <taxon>Eukaryota</taxon>
        <taxon>Viridiplantae</taxon>
        <taxon>Streptophyta</taxon>
        <taxon>Embryophyta</taxon>
        <taxon>Tracheophyta</taxon>
        <taxon>Spermatophyta</taxon>
        <taxon>Magnoliopsida</taxon>
        <taxon>eudicotyledons</taxon>
        <taxon>Gunneridae</taxon>
        <taxon>Pentapetalae</taxon>
        <taxon>rosids</taxon>
        <taxon>malvids</taxon>
        <taxon>Brassicales</taxon>
        <taxon>Brassicaceae</taxon>
        <taxon>Brassiceae</taxon>
        <taxon>Brassica</taxon>
    </lineage>
</organism>
<feature type="repeat" description="PPR" evidence="3">
    <location>
        <begin position="437"/>
        <end position="471"/>
    </location>
</feature>
<evidence type="ECO:0000256" key="4">
    <source>
        <dbReference type="SAM" id="MobiDB-lite"/>
    </source>
</evidence>
<comment type="similarity">
    <text evidence="2">Belongs to the PPR family. PCMP-E subfamily.</text>
</comment>
<name>A0A8S9K7H4_BRACR</name>
<dbReference type="Pfam" id="PF13041">
    <property type="entry name" value="PPR_2"/>
    <property type="match status" value="4"/>
</dbReference>
<gene>
    <name evidence="5" type="ORF">F2Q70_00040829</name>
</gene>
<dbReference type="EMBL" id="QGKY02000190">
    <property type="protein sequence ID" value="KAF2589767.1"/>
    <property type="molecule type" value="Genomic_DNA"/>
</dbReference>
<dbReference type="InterPro" id="IPR046848">
    <property type="entry name" value="E_motif"/>
</dbReference>
<dbReference type="PANTHER" id="PTHR47926">
    <property type="entry name" value="PENTATRICOPEPTIDE REPEAT-CONTAINING PROTEIN"/>
    <property type="match status" value="1"/>
</dbReference>
<dbReference type="AlphaFoldDB" id="A0A8S9K7H4"/>
<dbReference type="GO" id="GO:0003723">
    <property type="term" value="F:RNA binding"/>
    <property type="evidence" value="ECO:0007669"/>
    <property type="project" value="InterPro"/>
</dbReference>
<evidence type="ECO:0000256" key="2">
    <source>
        <dbReference type="ARBA" id="ARBA00061659"/>
    </source>
</evidence>
<keyword evidence="1" id="KW-0677">Repeat</keyword>
<feature type="repeat" description="PPR" evidence="3">
    <location>
        <begin position="233"/>
        <end position="267"/>
    </location>
</feature>
<dbReference type="GO" id="GO:0009451">
    <property type="term" value="P:RNA modification"/>
    <property type="evidence" value="ECO:0007669"/>
    <property type="project" value="InterPro"/>
</dbReference>
<dbReference type="InterPro" id="IPR011990">
    <property type="entry name" value="TPR-like_helical_dom_sf"/>
</dbReference>
<proteinExistence type="inferred from homology"/>
<dbReference type="FunFam" id="1.25.40.10:FF:000205">
    <property type="entry name" value="Pentatricopeptide repeat-containing protein, mitochondrial"/>
    <property type="match status" value="1"/>
</dbReference>
<accession>A0A8S9K7H4</accession>
<feature type="region of interest" description="Disordered" evidence="4">
    <location>
        <begin position="1"/>
        <end position="25"/>
    </location>
</feature>
<evidence type="ECO:0000256" key="3">
    <source>
        <dbReference type="PROSITE-ProRule" id="PRU00708"/>
    </source>
</evidence>
<dbReference type="InterPro" id="IPR046960">
    <property type="entry name" value="PPR_At4g14850-like_plant"/>
</dbReference>
<feature type="repeat" description="PPR" evidence="3">
    <location>
        <begin position="538"/>
        <end position="572"/>
    </location>
</feature>
<dbReference type="GO" id="GO:0099402">
    <property type="term" value="P:plant organ development"/>
    <property type="evidence" value="ECO:0007669"/>
    <property type="project" value="UniProtKB-ARBA"/>
</dbReference>
<dbReference type="InterPro" id="IPR002885">
    <property type="entry name" value="PPR_rpt"/>
</dbReference>
<dbReference type="NCBIfam" id="TIGR00756">
    <property type="entry name" value="PPR"/>
    <property type="match status" value="5"/>
</dbReference>
<evidence type="ECO:0000313" key="5">
    <source>
        <dbReference type="EMBL" id="KAF2589767.1"/>
    </source>
</evidence>